<proteinExistence type="predicted"/>
<dbReference type="InterPro" id="IPR010263">
    <property type="entry name" value="T6SS_TssK"/>
</dbReference>
<dbReference type="RefSeq" id="WP_111230023.1">
    <property type="nucleotide sequence ID" value="NZ_NBIU01000018.1"/>
</dbReference>
<dbReference type="EMBL" id="NBIU01000018">
    <property type="protein sequence ID" value="PZT47910.1"/>
    <property type="molecule type" value="Genomic_DNA"/>
</dbReference>
<accession>A0A2W6NG14</accession>
<protein>
    <submittedName>
        <fullName evidence="1">Type VI secretion system-associated protein</fullName>
    </submittedName>
</protein>
<keyword evidence="2" id="KW-1185">Reference proteome</keyword>
<evidence type="ECO:0000313" key="2">
    <source>
        <dbReference type="Proteomes" id="UP000249746"/>
    </source>
</evidence>
<dbReference type="Pfam" id="PF05936">
    <property type="entry name" value="T6SS_VasE"/>
    <property type="match status" value="1"/>
</dbReference>
<name>A0A2W6NG14_9HELI</name>
<dbReference type="OrthoDB" id="9775333at2"/>
<dbReference type="NCBIfam" id="TIGR03353">
    <property type="entry name" value="VI_chp_4"/>
    <property type="match status" value="1"/>
</dbReference>
<dbReference type="PANTHER" id="PTHR35566">
    <property type="entry name" value="BLR3599 PROTEIN"/>
    <property type="match status" value="1"/>
</dbReference>
<sequence>MADKLKVAWHDGLNVSSIHFEQQERFLQRVIESKTTELFGNLYGISSMEFSKEMLMQGKIALTNIAGIAQDGSVFEAPNQDLLPEPLEINYETLANSIITLKIPLGATTIADIALRNNLPNTKYIALRSLMASRNYDDENNETLRMVNEEEENGDIAFTQEKISLTLASLRLRLGILNSATPDELEIPIARIKSIDANKKIALDEEFIPTCLNIAKVPVIKSFLEESIYSIKQHKNILTDIFKGIDQTKNTLDFSTYISLNLMKKWYLIFSHLINKDKMHPEYLYEKFIEFQGELGAFGDEDTFLDFIKYNHSNLNETFLPLMNNIRVLFSRITSPKYTMAKLINSQNGFYDFLFDNPSILEEGEIYLAVNADVNHEYLLQNFKTQSKVHTQSRIKEIVATQLKGLNLEQISNIPSAIPYLSGYVYYRFDKRDDVFMSFKGESTISIYITNNIKNPDIKIWAVF</sequence>
<comment type="caution">
    <text evidence="1">The sequence shown here is derived from an EMBL/GenBank/DDBJ whole genome shotgun (WGS) entry which is preliminary data.</text>
</comment>
<reference evidence="1 2" key="1">
    <citation type="submission" date="2017-03" db="EMBL/GenBank/DDBJ databases">
        <title>Genomic and clinical evidence uncovers the enterohepatic species Helicobacter valdiviensis as a potential human intestinal pathogen.</title>
        <authorList>
            <person name="Fresia P."/>
            <person name="Jara R."/>
            <person name="Sierra R."/>
            <person name="Ferres I."/>
            <person name="Greif G."/>
            <person name="Iraola G."/>
            <person name="Collado L."/>
        </authorList>
    </citation>
    <scope>NUCLEOTIDE SEQUENCE [LARGE SCALE GENOMIC DNA]</scope>
    <source>
        <strain evidence="1 2">WBE14</strain>
    </source>
</reference>
<evidence type="ECO:0000313" key="1">
    <source>
        <dbReference type="EMBL" id="PZT47910.1"/>
    </source>
</evidence>
<gene>
    <name evidence="1" type="ORF">B6S12_06625</name>
</gene>
<dbReference type="PANTHER" id="PTHR35566:SF1">
    <property type="entry name" value="TYPE VI SECRETION SYSTEM BASEPLATE COMPONENT TSSK1"/>
    <property type="match status" value="1"/>
</dbReference>
<dbReference type="AlphaFoldDB" id="A0A2W6NG14"/>
<dbReference type="Proteomes" id="UP000249746">
    <property type="component" value="Unassembled WGS sequence"/>
</dbReference>
<organism evidence="1 2">
    <name type="scientific">Helicobacter valdiviensis</name>
    <dbReference type="NCBI Taxonomy" id="1458358"/>
    <lineage>
        <taxon>Bacteria</taxon>
        <taxon>Pseudomonadati</taxon>
        <taxon>Campylobacterota</taxon>
        <taxon>Epsilonproteobacteria</taxon>
        <taxon>Campylobacterales</taxon>
        <taxon>Helicobacteraceae</taxon>
        <taxon>Helicobacter</taxon>
    </lineage>
</organism>